<dbReference type="PANTHER" id="PTHR11839:SF31">
    <property type="entry name" value="ADP-RIBOSE PYROPHOSPHATASE"/>
    <property type="match status" value="1"/>
</dbReference>
<dbReference type="SUPFAM" id="SSF55811">
    <property type="entry name" value="Nudix"/>
    <property type="match status" value="1"/>
</dbReference>
<comment type="caution">
    <text evidence="3">The sequence shown here is derived from an EMBL/GenBank/DDBJ whole genome shotgun (WGS) entry which is preliminary data.</text>
</comment>
<dbReference type="EMBL" id="JAAOIV010000002">
    <property type="protein sequence ID" value="NHN55048.1"/>
    <property type="molecule type" value="Genomic_DNA"/>
</dbReference>
<dbReference type="InterPro" id="IPR015797">
    <property type="entry name" value="NUDIX_hydrolase-like_dom_sf"/>
</dbReference>
<dbReference type="Pfam" id="PF00293">
    <property type="entry name" value="NUDIX"/>
    <property type="match status" value="1"/>
</dbReference>
<accession>A0A967B098</accession>
<keyword evidence="4" id="KW-1185">Reference proteome</keyword>
<sequence length="217" mass="23369">MPHGRLPADLADRFAPARVVSRSTAFEGRVWDVVTDRVDLGAAGEVTRDYVQHPGAVGVVAMRGAGGTEEVLLIQQYRHPVGTYDWEVPAGLLDVPGEDPQAAAARELSEEADLAADTWHVLVDLFTSPGGLSENIRYYLARDVKPCVATDFERAGEESDMPTGWLPLDDAVTAALAGRMHNGPGIAALLAAAAARARDWRDLRPADAPWPVHPAYR</sequence>
<dbReference type="CDD" id="cd24158">
    <property type="entry name" value="NUDIX_ADPRase_Rv1700"/>
    <property type="match status" value="1"/>
</dbReference>
<organism evidence="3 4">
    <name type="scientific">Metallococcus carri</name>
    <dbReference type="NCBI Taxonomy" id="1656884"/>
    <lineage>
        <taxon>Bacteria</taxon>
        <taxon>Bacillati</taxon>
        <taxon>Actinomycetota</taxon>
        <taxon>Actinomycetes</taxon>
        <taxon>Micrococcales</taxon>
        <taxon>Dermacoccaceae</taxon>
        <taxon>Metallococcus</taxon>
    </lineage>
</organism>
<dbReference type="PROSITE" id="PS51462">
    <property type="entry name" value="NUDIX"/>
    <property type="match status" value="1"/>
</dbReference>
<dbReference type="GO" id="GO:0019693">
    <property type="term" value="P:ribose phosphate metabolic process"/>
    <property type="evidence" value="ECO:0007669"/>
    <property type="project" value="TreeGrafter"/>
</dbReference>
<dbReference type="PANTHER" id="PTHR11839">
    <property type="entry name" value="UDP/ADP-SUGAR PYROPHOSPHATASE"/>
    <property type="match status" value="1"/>
</dbReference>
<dbReference type="Gene3D" id="3.90.79.10">
    <property type="entry name" value="Nucleoside Triphosphate Pyrophosphohydrolase"/>
    <property type="match status" value="1"/>
</dbReference>
<dbReference type="Proteomes" id="UP000744769">
    <property type="component" value="Unassembled WGS sequence"/>
</dbReference>
<protein>
    <submittedName>
        <fullName evidence="3">NUDIX hydrolase</fullName>
    </submittedName>
</protein>
<dbReference type="GO" id="GO:0016787">
    <property type="term" value="F:hydrolase activity"/>
    <property type="evidence" value="ECO:0007669"/>
    <property type="project" value="UniProtKB-KW"/>
</dbReference>
<keyword evidence="1 3" id="KW-0378">Hydrolase</keyword>
<proteinExistence type="predicted"/>
<evidence type="ECO:0000259" key="2">
    <source>
        <dbReference type="PROSITE" id="PS51462"/>
    </source>
</evidence>
<dbReference type="InterPro" id="IPR000086">
    <property type="entry name" value="NUDIX_hydrolase_dom"/>
</dbReference>
<evidence type="ECO:0000313" key="3">
    <source>
        <dbReference type="EMBL" id="NHN55048.1"/>
    </source>
</evidence>
<feature type="domain" description="Nudix hydrolase" evidence="2">
    <location>
        <begin position="52"/>
        <end position="193"/>
    </location>
</feature>
<name>A0A967B098_9MICO</name>
<gene>
    <name evidence="3" type="ORF">G9U51_04505</name>
</gene>
<reference evidence="3" key="1">
    <citation type="submission" date="2020-03" db="EMBL/GenBank/DDBJ databases">
        <title>Draft sequencing of Calidifontibacter sp. DB0510.</title>
        <authorList>
            <person name="Kim D.-U."/>
        </authorList>
    </citation>
    <scope>NUCLEOTIDE SEQUENCE</scope>
    <source>
        <strain evidence="3">DB0510</strain>
    </source>
</reference>
<evidence type="ECO:0000313" key="4">
    <source>
        <dbReference type="Proteomes" id="UP000744769"/>
    </source>
</evidence>
<dbReference type="AlphaFoldDB" id="A0A967B098"/>
<dbReference type="GO" id="GO:0006753">
    <property type="term" value="P:nucleoside phosphate metabolic process"/>
    <property type="evidence" value="ECO:0007669"/>
    <property type="project" value="TreeGrafter"/>
</dbReference>
<dbReference type="GO" id="GO:0005829">
    <property type="term" value="C:cytosol"/>
    <property type="evidence" value="ECO:0007669"/>
    <property type="project" value="TreeGrafter"/>
</dbReference>
<evidence type="ECO:0000256" key="1">
    <source>
        <dbReference type="ARBA" id="ARBA00022801"/>
    </source>
</evidence>